<dbReference type="InterPro" id="IPR007074">
    <property type="entry name" value="LicD/FKTN/FKRP_NTP_transf"/>
</dbReference>
<protein>
    <recommendedName>
        <fullName evidence="2">LicD/FKTN/FKRP nucleotidyltransferase domain-containing protein</fullName>
    </recommendedName>
</protein>
<evidence type="ECO:0000256" key="1">
    <source>
        <dbReference type="SAM" id="SignalP"/>
    </source>
</evidence>
<evidence type="ECO:0000313" key="3">
    <source>
        <dbReference type="EMBL" id="VDN13657.1"/>
    </source>
</evidence>
<reference evidence="3 4" key="1">
    <citation type="submission" date="2018-11" db="EMBL/GenBank/DDBJ databases">
        <authorList>
            <consortium name="Pathogen Informatics"/>
        </authorList>
    </citation>
    <scope>NUCLEOTIDE SEQUENCE [LARGE SCALE GENOMIC DNA]</scope>
</reference>
<dbReference type="Pfam" id="PF04991">
    <property type="entry name" value="LicD"/>
    <property type="match status" value="1"/>
</dbReference>
<gene>
    <name evidence="3" type="ORF">DILT_LOCUS9488</name>
</gene>
<dbReference type="EMBL" id="UYRU01056985">
    <property type="protein sequence ID" value="VDN13657.1"/>
    <property type="molecule type" value="Genomic_DNA"/>
</dbReference>
<dbReference type="GO" id="GO:0009100">
    <property type="term" value="P:glycoprotein metabolic process"/>
    <property type="evidence" value="ECO:0007669"/>
    <property type="project" value="UniProtKB-ARBA"/>
</dbReference>
<keyword evidence="1" id="KW-0732">Signal</keyword>
<dbReference type="AlphaFoldDB" id="A0A3P7LPP9"/>
<sequence length="352" mass="41118">MVARWHSRVALAALLIAFLLLLSQFYIKSNDPPIVHQLGIQGFIVDSGRTKVKRQKLPNLEQLDWPELEYLPLPLGVTRADQIPWGPQYSREQMRTQWKLFSIFEDVMEELGLSDKWMIWGGSLVGSFRHHDNIPWDDDLDVVVDFKVRDALWEKMLEMPPEIIIQQSHLRDKIYAKFIEPYNTAQDVEGSRNLSSWGWGWPFIDIGYYITNATHLEERAFYGPGHQTCAMSDVFPLIFRPFYKHWVPAPRNTFAAIMQPNIGQVDCLTSGWSHPFERHRQRQLKPCSELAHRYAFVEHSPLYNNSDQGSPSDLTWVRERLLLGHRSIHELRLVAPRHVAHVETYRMRVVTP</sequence>
<dbReference type="Proteomes" id="UP000281553">
    <property type="component" value="Unassembled WGS sequence"/>
</dbReference>
<name>A0A3P7LPP9_DIBLA</name>
<dbReference type="OrthoDB" id="419198at2759"/>
<evidence type="ECO:0000313" key="4">
    <source>
        <dbReference type="Proteomes" id="UP000281553"/>
    </source>
</evidence>
<feature type="domain" description="LicD/FKTN/FKRP nucleotidyltransferase" evidence="2">
    <location>
        <begin position="117"/>
        <end position="186"/>
    </location>
</feature>
<feature type="chain" id="PRO_5018225793" description="LicD/FKTN/FKRP nucleotidyltransferase domain-containing protein" evidence="1">
    <location>
        <begin position="30"/>
        <end position="352"/>
    </location>
</feature>
<keyword evidence="4" id="KW-1185">Reference proteome</keyword>
<feature type="signal peptide" evidence="1">
    <location>
        <begin position="1"/>
        <end position="29"/>
    </location>
</feature>
<accession>A0A3P7LPP9</accession>
<proteinExistence type="predicted"/>
<organism evidence="3 4">
    <name type="scientific">Dibothriocephalus latus</name>
    <name type="common">Fish tapeworm</name>
    <name type="synonym">Diphyllobothrium latum</name>
    <dbReference type="NCBI Taxonomy" id="60516"/>
    <lineage>
        <taxon>Eukaryota</taxon>
        <taxon>Metazoa</taxon>
        <taxon>Spiralia</taxon>
        <taxon>Lophotrochozoa</taxon>
        <taxon>Platyhelminthes</taxon>
        <taxon>Cestoda</taxon>
        <taxon>Eucestoda</taxon>
        <taxon>Diphyllobothriidea</taxon>
        <taxon>Diphyllobothriidae</taxon>
        <taxon>Dibothriocephalus</taxon>
    </lineage>
</organism>
<evidence type="ECO:0000259" key="2">
    <source>
        <dbReference type="Pfam" id="PF04991"/>
    </source>
</evidence>